<protein>
    <submittedName>
        <fullName evidence="4">4Fe-4S binding protein</fullName>
    </submittedName>
</protein>
<name>A0ABX8B0K8_9BACT</name>
<feature type="transmembrane region" description="Helical" evidence="2">
    <location>
        <begin position="99"/>
        <end position="117"/>
    </location>
</feature>
<reference evidence="4 5" key="1">
    <citation type="submission" date="2021-03" db="EMBL/GenBank/DDBJ databases">
        <title>Genomic and phenotypic characterization of Chloracidobacterium isolates provides evidence for multiple species.</title>
        <authorList>
            <person name="Saini M.K."/>
            <person name="Costas A.M.G."/>
            <person name="Tank M."/>
            <person name="Bryant D.A."/>
        </authorList>
    </citation>
    <scope>NUCLEOTIDE SEQUENCE [LARGE SCALE GENOMIC DNA]</scope>
    <source>
        <strain evidence="4 5">N</strain>
    </source>
</reference>
<accession>A0ABX8B0K8</accession>
<keyword evidence="2" id="KW-1133">Transmembrane helix</keyword>
<organism evidence="4 5">
    <name type="scientific">Chloracidobacterium sp. N</name>
    <dbReference type="NCBI Taxonomy" id="2821540"/>
    <lineage>
        <taxon>Bacteria</taxon>
        <taxon>Pseudomonadati</taxon>
        <taxon>Acidobacteriota</taxon>
        <taxon>Terriglobia</taxon>
        <taxon>Terriglobales</taxon>
        <taxon>Acidobacteriaceae</taxon>
        <taxon>Chloracidobacterium</taxon>
        <taxon>Chloracidobacterium aggregatum</taxon>
    </lineage>
</organism>
<dbReference type="InterPro" id="IPR017896">
    <property type="entry name" value="4Fe4S_Fe-S-bd"/>
</dbReference>
<gene>
    <name evidence="4" type="ORF">J8C05_06590</name>
</gene>
<feature type="region of interest" description="Disordered" evidence="1">
    <location>
        <begin position="193"/>
        <end position="215"/>
    </location>
</feature>
<keyword evidence="5" id="KW-1185">Reference proteome</keyword>
<keyword evidence="2" id="KW-0472">Membrane</keyword>
<sequence length="215" mass="23849">MASVTTSVTSAPTPPRRNLLPYRLATQMVFVLIHVLLIRAAIPNLAWAIYGILFWAALVYLTMRTGRWVCAWICWLGGAQDLFARFARARVSFNPRWTQIGVLVVAALWVPLAWLFWRDAMTAHTSSMGFDAENWWSHALHLGLLAFVVGSVFVLGKRGACRYFCPFGMVVDGCRKMHQASSQPGLVTLKRRRVSPTTPAAEAAANATTNRGKTA</sequence>
<dbReference type="Pfam" id="PF12801">
    <property type="entry name" value="Fer4_5"/>
    <property type="match status" value="2"/>
</dbReference>
<dbReference type="RefSeq" id="WP_014099850.1">
    <property type="nucleotide sequence ID" value="NZ_CP072642.1"/>
</dbReference>
<evidence type="ECO:0000256" key="1">
    <source>
        <dbReference type="SAM" id="MobiDB-lite"/>
    </source>
</evidence>
<evidence type="ECO:0000313" key="4">
    <source>
        <dbReference type="EMBL" id="QUV93051.1"/>
    </source>
</evidence>
<feature type="compositionally biased region" description="Low complexity" evidence="1">
    <location>
        <begin position="196"/>
        <end position="215"/>
    </location>
</feature>
<evidence type="ECO:0000256" key="2">
    <source>
        <dbReference type="SAM" id="Phobius"/>
    </source>
</evidence>
<feature type="domain" description="4Fe-4S ferredoxin-type" evidence="3">
    <location>
        <begin position="48"/>
        <end position="92"/>
    </location>
</feature>
<feature type="transmembrane region" description="Helical" evidence="2">
    <location>
        <begin position="137"/>
        <end position="156"/>
    </location>
</feature>
<dbReference type="Proteomes" id="UP000677668">
    <property type="component" value="Chromosome 1"/>
</dbReference>
<feature type="transmembrane region" description="Helical" evidence="2">
    <location>
        <begin position="20"/>
        <end position="38"/>
    </location>
</feature>
<evidence type="ECO:0000259" key="3">
    <source>
        <dbReference type="Pfam" id="PF12801"/>
    </source>
</evidence>
<feature type="transmembrane region" description="Helical" evidence="2">
    <location>
        <begin position="45"/>
        <end position="63"/>
    </location>
</feature>
<proteinExistence type="predicted"/>
<keyword evidence="2" id="KW-0812">Transmembrane</keyword>
<dbReference type="EMBL" id="CP072642">
    <property type="protein sequence ID" value="QUV93051.1"/>
    <property type="molecule type" value="Genomic_DNA"/>
</dbReference>
<evidence type="ECO:0000313" key="5">
    <source>
        <dbReference type="Proteomes" id="UP000677668"/>
    </source>
</evidence>
<feature type="domain" description="4Fe-4S ferredoxin-type" evidence="3">
    <location>
        <begin position="142"/>
        <end position="176"/>
    </location>
</feature>